<evidence type="ECO:0008006" key="3">
    <source>
        <dbReference type="Google" id="ProtNLM"/>
    </source>
</evidence>
<gene>
    <name evidence="1" type="ORF">FC48_GL000753</name>
</gene>
<sequence length="235" mass="26312">MEVMTEQKTTEFLAALDDFVADVTDQTKALRFYTCLGNVELYVLLEYGYPKVKINGDKKELLVYTSEPTEQLNAAGLSTVALGLDRLAQELKNSAASGLLVDEATRNVSIPADNVFYVQNLRKKAADFKLKTMPEQLTLTLENEIRRIVKTIPDITSAWLLGILLPDKNDYQYMVALEYALTATNEVKQATIKQIAENVTPLLADGQEIFIGTTEELAGKKAKQEFTPFYIKLNF</sequence>
<dbReference type="EMBL" id="AYYN01000022">
    <property type="protein sequence ID" value="KRM77097.1"/>
    <property type="molecule type" value="Genomic_DNA"/>
</dbReference>
<protein>
    <recommendedName>
        <fullName evidence="3">SseB protein C-terminal domain-containing protein</fullName>
    </recommendedName>
</protein>
<dbReference type="PATRIC" id="fig|1423772.3.peg.824"/>
<comment type="caution">
    <text evidence="1">The sequence shown here is derived from an EMBL/GenBank/DDBJ whole genome shotgun (WGS) entry which is preliminary data.</text>
</comment>
<accession>A0A0R2BLW1</accession>
<proteinExistence type="predicted"/>
<evidence type="ECO:0000313" key="2">
    <source>
        <dbReference type="Proteomes" id="UP000051612"/>
    </source>
</evidence>
<evidence type="ECO:0000313" key="1">
    <source>
        <dbReference type="EMBL" id="KRM77097.1"/>
    </source>
</evidence>
<dbReference type="Proteomes" id="UP000051612">
    <property type="component" value="Unassembled WGS sequence"/>
</dbReference>
<reference evidence="1 2" key="1">
    <citation type="journal article" date="2015" name="Genome Announc.">
        <title>Expanding the biotechnology potential of lactobacilli through comparative genomics of 213 strains and associated genera.</title>
        <authorList>
            <person name="Sun Z."/>
            <person name="Harris H.M."/>
            <person name="McCann A."/>
            <person name="Guo C."/>
            <person name="Argimon S."/>
            <person name="Zhang W."/>
            <person name="Yang X."/>
            <person name="Jeffery I.B."/>
            <person name="Cooney J.C."/>
            <person name="Kagawa T.F."/>
            <person name="Liu W."/>
            <person name="Song Y."/>
            <person name="Salvetti E."/>
            <person name="Wrobel A."/>
            <person name="Rasinkangas P."/>
            <person name="Parkhill J."/>
            <person name="Rea M.C."/>
            <person name="O'Sullivan O."/>
            <person name="Ritari J."/>
            <person name="Douillard F.P."/>
            <person name="Paul Ross R."/>
            <person name="Yang R."/>
            <person name="Briner A.E."/>
            <person name="Felis G.E."/>
            <person name="de Vos W.M."/>
            <person name="Barrangou R."/>
            <person name="Klaenhammer T.R."/>
            <person name="Caufield P.W."/>
            <person name="Cui Y."/>
            <person name="Zhang H."/>
            <person name="O'Toole P.W."/>
        </authorList>
    </citation>
    <scope>NUCLEOTIDE SEQUENCE [LARGE SCALE GENOMIC DNA]</scope>
    <source>
        <strain evidence="1 2">DSM 20452</strain>
    </source>
</reference>
<name>A0A0R2BLW1_9LACO</name>
<organism evidence="1 2">
    <name type="scientific">Ligilactobacillus murinus DSM 20452 = NBRC 14221</name>
    <dbReference type="NCBI Taxonomy" id="1423772"/>
    <lineage>
        <taxon>Bacteria</taxon>
        <taxon>Bacillati</taxon>
        <taxon>Bacillota</taxon>
        <taxon>Bacilli</taxon>
        <taxon>Lactobacillales</taxon>
        <taxon>Lactobacillaceae</taxon>
        <taxon>Ligilactobacillus</taxon>
    </lineage>
</organism>
<dbReference type="AlphaFoldDB" id="A0A0R2BLW1"/>